<keyword evidence="3" id="KW-1003">Cell membrane</keyword>
<evidence type="ECO:0000259" key="11">
    <source>
        <dbReference type="Pfam" id="PF00905"/>
    </source>
</evidence>
<dbReference type="EMBL" id="LBOZ01000002">
    <property type="protein sequence ID" value="KKP47956.1"/>
    <property type="molecule type" value="Genomic_DNA"/>
</dbReference>
<dbReference type="Pfam" id="PF03717">
    <property type="entry name" value="PBP_dimer"/>
    <property type="match status" value="1"/>
</dbReference>
<dbReference type="GO" id="GO:0016740">
    <property type="term" value="F:transferase activity"/>
    <property type="evidence" value="ECO:0007669"/>
    <property type="project" value="UniProtKB-KW"/>
</dbReference>
<keyword evidence="13" id="KW-0808">Transferase</keyword>
<evidence type="ECO:0000256" key="7">
    <source>
        <dbReference type="ARBA" id="ARBA00022989"/>
    </source>
</evidence>
<dbReference type="Gene3D" id="3.90.1310.10">
    <property type="entry name" value="Penicillin-binding protein 2a (Domain 2)"/>
    <property type="match status" value="1"/>
</dbReference>
<evidence type="ECO:0000259" key="12">
    <source>
        <dbReference type="Pfam" id="PF03717"/>
    </source>
</evidence>
<dbReference type="GO" id="GO:0071555">
    <property type="term" value="P:cell wall organization"/>
    <property type="evidence" value="ECO:0007669"/>
    <property type="project" value="TreeGrafter"/>
</dbReference>
<evidence type="ECO:0000256" key="8">
    <source>
        <dbReference type="ARBA" id="ARBA00023136"/>
    </source>
</evidence>
<reference evidence="13 14" key="1">
    <citation type="journal article" date="2015" name="Nature">
        <title>rRNA introns, odd ribosomes, and small enigmatic genomes across a large radiation of phyla.</title>
        <authorList>
            <person name="Brown C.T."/>
            <person name="Hug L.A."/>
            <person name="Thomas B.C."/>
            <person name="Sharon I."/>
            <person name="Castelle C.J."/>
            <person name="Singh A."/>
            <person name="Wilkins M.J."/>
            <person name="Williams K.H."/>
            <person name="Banfield J.F."/>
        </authorList>
    </citation>
    <scope>NUCLEOTIDE SEQUENCE [LARGE SCALE GENOMIC DNA]</scope>
</reference>
<evidence type="ECO:0000256" key="4">
    <source>
        <dbReference type="ARBA" id="ARBA00022692"/>
    </source>
</evidence>
<keyword evidence="9" id="KW-0961">Cell wall biogenesis/degradation</keyword>
<feature type="domain" description="Penicillin-binding protein transpeptidase" evidence="11">
    <location>
        <begin position="178"/>
        <end position="488"/>
    </location>
</feature>
<gene>
    <name evidence="13" type="ORF">UR38_C0002G0059</name>
</gene>
<feature type="domain" description="Penicillin-binding protein dimerisation" evidence="12">
    <location>
        <begin position="75"/>
        <end position="146"/>
    </location>
</feature>
<keyword evidence="5" id="KW-0133">Cell shape</keyword>
<protein>
    <submittedName>
        <fullName evidence="13">Peptidoglycan glycosyltransferase</fullName>
    </submittedName>
</protein>
<comment type="subcellular location">
    <subcellularLocation>
        <location evidence="2">Cell membrane</location>
    </subcellularLocation>
    <subcellularLocation>
        <location evidence="1">Membrane</location>
        <topology evidence="1">Single-pass membrane protein</topology>
    </subcellularLocation>
</comment>
<sequence length="496" mass="55048">MQTYASTKQNQSWFSWFLRGVLILGFLILVGRLVELQIIKGNFYRNLSEGNRIERIKIPAQRGKILARGGEVLTGSDFSHITGYLAETNENEVGKIDPNCIEKGPFKLGQIVGRGGLQERYNCILSGIDGEELIEVNSLGEKIREIGIKKPVTGSDVKTNIDYNLQKTIAKEMEGKLGSVVATDKKGHVLSLFSSPTFDPNDIQKALTDSQLPLFNRAIGGLYHPGSIFKPLVAIVALEDKKIDADFRFNDTGVVTVESIYGNYSYTNWYYTQYGGMEGEVDVTRALARSTDTFFYTIGERVGINLLVDWMKKFGLTKLTDIDLNGEVLSLIPSPDWKEKVKKEKWFLGNTYHFSIGQGDLATTPVGIHRADLTVLNGGKLCNLKIVGDTTCINLTTKSVTLIKNLKLVEEGMKMVCQTGGTGYTFFDWETKHNGQNVLCKTGTAETNEDNKTHAWFIASLDDLVLTVMVEKSGEGSKVAGPIARSIFDDYFKVRP</sequence>
<keyword evidence="4 10" id="KW-0812">Transmembrane</keyword>
<dbReference type="InterPro" id="IPR012338">
    <property type="entry name" value="Beta-lactam/transpept-like"/>
</dbReference>
<evidence type="ECO:0000313" key="13">
    <source>
        <dbReference type="EMBL" id="KKP47956.1"/>
    </source>
</evidence>
<dbReference type="GO" id="GO:0008658">
    <property type="term" value="F:penicillin binding"/>
    <property type="evidence" value="ECO:0007669"/>
    <property type="project" value="InterPro"/>
</dbReference>
<dbReference type="InterPro" id="IPR036138">
    <property type="entry name" value="PBP_dimer_sf"/>
</dbReference>
<dbReference type="InterPro" id="IPR050515">
    <property type="entry name" value="Beta-lactam/transpept"/>
</dbReference>
<comment type="caution">
    <text evidence="13">The sequence shown here is derived from an EMBL/GenBank/DDBJ whole genome shotgun (WGS) entry which is preliminary data.</text>
</comment>
<keyword evidence="7 10" id="KW-1133">Transmembrane helix</keyword>
<evidence type="ECO:0000256" key="5">
    <source>
        <dbReference type="ARBA" id="ARBA00022960"/>
    </source>
</evidence>
<organism evidence="13 14">
    <name type="scientific">Candidatus Woesebacteria bacterium GW2011_GWA2_33_28</name>
    <dbReference type="NCBI Taxonomy" id="1618561"/>
    <lineage>
        <taxon>Bacteria</taxon>
        <taxon>Candidatus Woeseibacteriota</taxon>
    </lineage>
</organism>
<keyword evidence="8 10" id="KW-0472">Membrane</keyword>
<dbReference type="GO" id="GO:0005886">
    <property type="term" value="C:plasma membrane"/>
    <property type="evidence" value="ECO:0007669"/>
    <property type="project" value="TreeGrafter"/>
</dbReference>
<dbReference type="SUPFAM" id="SSF56519">
    <property type="entry name" value="Penicillin binding protein dimerisation domain"/>
    <property type="match status" value="1"/>
</dbReference>
<evidence type="ECO:0000256" key="10">
    <source>
        <dbReference type="SAM" id="Phobius"/>
    </source>
</evidence>
<evidence type="ECO:0000256" key="2">
    <source>
        <dbReference type="ARBA" id="ARBA00004236"/>
    </source>
</evidence>
<name>A0A0G0A9D6_9BACT</name>
<keyword evidence="6" id="KW-0573">Peptidoglycan synthesis</keyword>
<dbReference type="Gene3D" id="3.40.710.10">
    <property type="entry name" value="DD-peptidase/beta-lactamase superfamily"/>
    <property type="match status" value="1"/>
</dbReference>
<evidence type="ECO:0000256" key="3">
    <source>
        <dbReference type="ARBA" id="ARBA00022475"/>
    </source>
</evidence>
<accession>A0A0G0A9D6</accession>
<dbReference type="InterPro" id="IPR001460">
    <property type="entry name" value="PCN-bd_Tpept"/>
</dbReference>
<evidence type="ECO:0000256" key="1">
    <source>
        <dbReference type="ARBA" id="ARBA00004167"/>
    </source>
</evidence>
<dbReference type="PANTHER" id="PTHR30627:SF2">
    <property type="entry name" value="PEPTIDOGLYCAN D,D-TRANSPEPTIDASE MRDA"/>
    <property type="match status" value="1"/>
</dbReference>
<dbReference type="AlphaFoldDB" id="A0A0G0A9D6"/>
<dbReference type="InterPro" id="IPR005311">
    <property type="entry name" value="PBP_dimer"/>
</dbReference>
<evidence type="ECO:0000313" key="14">
    <source>
        <dbReference type="Proteomes" id="UP000033995"/>
    </source>
</evidence>
<dbReference type="SUPFAM" id="SSF56601">
    <property type="entry name" value="beta-lactamase/transpeptidase-like"/>
    <property type="match status" value="1"/>
</dbReference>
<evidence type="ECO:0000256" key="9">
    <source>
        <dbReference type="ARBA" id="ARBA00023316"/>
    </source>
</evidence>
<dbReference type="Pfam" id="PF00905">
    <property type="entry name" value="Transpeptidase"/>
    <property type="match status" value="1"/>
</dbReference>
<proteinExistence type="predicted"/>
<feature type="transmembrane region" description="Helical" evidence="10">
    <location>
        <begin position="13"/>
        <end position="34"/>
    </location>
</feature>
<evidence type="ECO:0000256" key="6">
    <source>
        <dbReference type="ARBA" id="ARBA00022984"/>
    </source>
</evidence>
<dbReference type="Proteomes" id="UP000033995">
    <property type="component" value="Unassembled WGS sequence"/>
</dbReference>
<dbReference type="PANTHER" id="PTHR30627">
    <property type="entry name" value="PEPTIDOGLYCAN D,D-TRANSPEPTIDASE"/>
    <property type="match status" value="1"/>
</dbReference>